<dbReference type="GO" id="GO:0033920">
    <property type="term" value="F:6-phospho-beta-galactosidase activity"/>
    <property type="evidence" value="ECO:0007669"/>
    <property type="project" value="UniProtKB-EC"/>
</dbReference>
<dbReference type="GO" id="GO:0005829">
    <property type="term" value="C:cytosol"/>
    <property type="evidence" value="ECO:0007669"/>
    <property type="project" value="TreeGrafter"/>
</dbReference>
<comment type="similarity">
    <text evidence="1">Belongs to the glycosyl hydrolase 1 family.</text>
</comment>
<evidence type="ECO:0000256" key="2">
    <source>
        <dbReference type="ARBA" id="ARBA00022801"/>
    </source>
</evidence>
<dbReference type="PRINTS" id="PR00131">
    <property type="entry name" value="GLHYDRLASE1"/>
</dbReference>
<dbReference type="UniPathway" id="UPA00542">
    <property type="reaction ID" value="UER00605"/>
</dbReference>
<sequence>MTELRKLPEDFLMGGATAAYQVEGALDIDGKGPVAWDTFLVEKGRYTAEPASDFYHQYPVDIELCKKFKIDSLRMSIAWSRIFPKGYGEVNQKGVDYYHQVFAECKKHGITPFVTIHHFDTPKALFDDGDFLNRENIKHFVDYAKFCFDEFDEVYYWSTFNEIYPAATNQYLTGVFPPEIKFDLSKTITALHNMMYAHAQAVNIFKEGSYEGEIGVVHSLEPKYPASDSPEDIHAAELDDALSVKFLMDATYLGYYSEHTMACINEILAANNTSISIDENDFVEMKKAANRNDYLGINNYVSHWVKAYNDESQMFYNTTGEKGTQVYRIKGIGERIQRTDLPRTDWDWLIYPEGIYDLLVRIKKDYPNYQKIYITENGLGYKDTFEDGIILDDDRIDYLRGYFNYISKAIDEGVNVKGYFIWSLMDVFSWVNGYNKRYGLFYVDFETQKRYPKESAYWYKLVSETKTII</sequence>
<dbReference type="SUPFAM" id="SSF51445">
    <property type="entry name" value="(Trans)glycosidases"/>
    <property type="match status" value="1"/>
</dbReference>
<dbReference type="InterPro" id="IPR018120">
    <property type="entry name" value="Glyco_hydro_1_AS"/>
</dbReference>
<protein>
    <recommendedName>
        <fullName evidence="6">6-phospho-beta-galactosidase</fullName>
        <ecNumber evidence="6">3.2.1.85</ecNumber>
    </recommendedName>
</protein>
<name>A0A1L8SY35_9ENTE</name>
<dbReference type="FunFam" id="3.20.20.80:FF:000004">
    <property type="entry name" value="Beta-glucosidase 6-phospho-beta-glucosidase"/>
    <property type="match status" value="1"/>
</dbReference>
<evidence type="ECO:0000313" key="7">
    <source>
        <dbReference type="EMBL" id="OJG36832.1"/>
    </source>
</evidence>
<dbReference type="EMBL" id="JXKM01000002">
    <property type="protein sequence ID" value="OJG36832.1"/>
    <property type="molecule type" value="Genomic_DNA"/>
</dbReference>
<dbReference type="STRING" id="319970.RV00_GL001277"/>
<dbReference type="InterPro" id="IPR001360">
    <property type="entry name" value="Glyco_hydro_1"/>
</dbReference>
<dbReference type="PANTHER" id="PTHR10353:SF36">
    <property type="entry name" value="LP05116P"/>
    <property type="match status" value="1"/>
</dbReference>
<dbReference type="Gene3D" id="3.20.20.80">
    <property type="entry name" value="Glycosidases"/>
    <property type="match status" value="1"/>
</dbReference>
<dbReference type="PANTHER" id="PTHR10353">
    <property type="entry name" value="GLYCOSYL HYDROLASE"/>
    <property type="match status" value="1"/>
</dbReference>
<keyword evidence="8" id="KW-1185">Reference proteome</keyword>
<proteinExistence type="inferred from homology"/>
<dbReference type="GO" id="GO:0019512">
    <property type="term" value="P:lactose catabolic process via tagatose-6-phosphate"/>
    <property type="evidence" value="ECO:0007669"/>
    <property type="project" value="InterPro"/>
</dbReference>
<gene>
    <name evidence="7" type="ORF">RV00_GL001277</name>
</gene>
<evidence type="ECO:0000256" key="3">
    <source>
        <dbReference type="ARBA" id="ARBA00023295"/>
    </source>
</evidence>
<evidence type="ECO:0000313" key="8">
    <source>
        <dbReference type="Proteomes" id="UP000183700"/>
    </source>
</evidence>
<dbReference type="Proteomes" id="UP000183700">
    <property type="component" value="Unassembled WGS sequence"/>
</dbReference>
<feature type="active site" description="Nucleophile" evidence="4">
    <location>
        <position position="376"/>
    </location>
</feature>
<dbReference type="NCBIfam" id="NF010036">
    <property type="entry name" value="PRK13511.1"/>
    <property type="match status" value="1"/>
</dbReference>
<dbReference type="AlphaFoldDB" id="A0A1L8SY35"/>
<dbReference type="InterPro" id="IPR005928">
    <property type="entry name" value="6P-beta-galactosidase"/>
</dbReference>
<comment type="caution">
    <text evidence="7">The sequence shown here is derived from an EMBL/GenBank/DDBJ whole genome shotgun (WGS) entry which is preliminary data.</text>
</comment>
<comment type="pathway">
    <text evidence="6">Carbohydrate metabolism; lactose degradation; D-galactose 6-phosphate and beta-D-glucose from lactose 6-phosphate: step 1/1.</text>
</comment>
<keyword evidence="2 5" id="KW-0378">Hydrolase</keyword>
<evidence type="ECO:0000256" key="6">
    <source>
        <dbReference type="RuleBase" id="RU004469"/>
    </source>
</evidence>
<evidence type="ECO:0000256" key="1">
    <source>
        <dbReference type="ARBA" id="ARBA00010838"/>
    </source>
</evidence>
<dbReference type="Pfam" id="PF00232">
    <property type="entry name" value="Glyco_hydro_1"/>
    <property type="match status" value="1"/>
</dbReference>
<organism evidence="7 8">
    <name type="scientific">Enterococcus devriesei</name>
    <dbReference type="NCBI Taxonomy" id="319970"/>
    <lineage>
        <taxon>Bacteria</taxon>
        <taxon>Bacillati</taxon>
        <taxon>Bacillota</taxon>
        <taxon>Bacilli</taxon>
        <taxon>Lactobacillales</taxon>
        <taxon>Enterococcaceae</taxon>
        <taxon>Enterococcus</taxon>
    </lineage>
</organism>
<reference evidence="7 8" key="1">
    <citation type="submission" date="2014-12" db="EMBL/GenBank/DDBJ databases">
        <title>Draft genome sequences of 29 type strains of Enterococci.</title>
        <authorList>
            <person name="Zhong Z."/>
            <person name="Sun Z."/>
            <person name="Liu W."/>
            <person name="Zhang W."/>
            <person name="Zhang H."/>
        </authorList>
    </citation>
    <scope>NUCLEOTIDE SEQUENCE [LARGE SCALE GENOMIC DNA]</scope>
    <source>
        <strain evidence="7 8">DSM 22802</strain>
    </source>
</reference>
<comment type="catalytic activity">
    <reaction evidence="6">
        <text>a 6-phospho-beta-D-galactoside + H2O = D-galactose 6-phosphate + an alcohol</text>
        <dbReference type="Rhea" id="RHEA:24568"/>
        <dbReference type="ChEBI" id="CHEBI:15377"/>
        <dbReference type="ChEBI" id="CHEBI:30879"/>
        <dbReference type="ChEBI" id="CHEBI:58534"/>
        <dbReference type="ChEBI" id="CHEBI:91004"/>
        <dbReference type="EC" id="3.2.1.85"/>
    </reaction>
</comment>
<dbReference type="PROSITE" id="PS00572">
    <property type="entry name" value="GLYCOSYL_HYDROL_F1_1"/>
    <property type="match status" value="1"/>
</dbReference>
<accession>A0A1L8SY35</accession>
<keyword evidence="3 5" id="KW-0326">Glycosidase</keyword>
<dbReference type="PROSITE" id="PS00653">
    <property type="entry name" value="GLYCOSYL_HYDROL_F1_2"/>
    <property type="match status" value="1"/>
</dbReference>
<dbReference type="EC" id="3.2.1.85" evidence="6"/>
<dbReference type="GO" id="GO:0008422">
    <property type="term" value="F:beta-glucosidase activity"/>
    <property type="evidence" value="ECO:0007669"/>
    <property type="project" value="TreeGrafter"/>
</dbReference>
<dbReference type="OrthoDB" id="9765195at2"/>
<dbReference type="NCBIfam" id="TIGR01233">
    <property type="entry name" value="lacG"/>
    <property type="match status" value="1"/>
</dbReference>
<dbReference type="InterPro" id="IPR033132">
    <property type="entry name" value="GH_1_N_CS"/>
</dbReference>
<evidence type="ECO:0000256" key="4">
    <source>
        <dbReference type="PROSITE-ProRule" id="PRU10055"/>
    </source>
</evidence>
<dbReference type="InterPro" id="IPR017853">
    <property type="entry name" value="GH"/>
</dbReference>
<evidence type="ECO:0000256" key="5">
    <source>
        <dbReference type="RuleBase" id="RU004468"/>
    </source>
</evidence>